<reference evidence="1 2" key="1">
    <citation type="submission" date="2019-05" db="EMBL/GenBank/DDBJ databases">
        <title>Another draft genome of Portunus trituberculatus and its Hox gene families provides insights of decapod evolution.</title>
        <authorList>
            <person name="Jeong J.-H."/>
            <person name="Song I."/>
            <person name="Kim S."/>
            <person name="Choi T."/>
            <person name="Kim D."/>
            <person name="Ryu S."/>
            <person name="Kim W."/>
        </authorList>
    </citation>
    <scope>NUCLEOTIDE SEQUENCE [LARGE SCALE GENOMIC DNA]</scope>
    <source>
        <tissue evidence="1">Muscle</tissue>
    </source>
</reference>
<accession>A0A5B7G9E9</accession>
<name>A0A5B7G9E9_PORTR</name>
<dbReference type="Proteomes" id="UP000324222">
    <property type="component" value="Unassembled WGS sequence"/>
</dbReference>
<proteinExistence type="predicted"/>
<dbReference type="AlphaFoldDB" id="A0A5B7G9E9"/>
<evidence type="ECO:0000313" key="2">
    <source>
        <dbReference type="Proteomes" id="UP000324222"/>
    </source>
</evidence>
<comment type="caution">
    <text evidence="1">The sequence shown here is derived from an EMBL/GenBank/DDBJ whole genome shotgun (WGS) entry which is preliminary data.</text>
</comment>
<organism evidence="1 2">
    <name type="scientific">Portunus trituberculatus</name>
    <name type="common">Swimming crab</name>
    <name type="synonym">Neptunus trituberculatus</name>
    <dbReference type="NCBI Taxonomy" id="210409"/>
    <lineage>
        <taxon>Eukaryota</taxon>
        <taxon>Metazoa</taxon>
        <taxon>Ecdysozoa</taxon>
        <taxon>Arthropoda</taxon>
        <taxon>Crustacea</taxon>
        <taxon>Multicrustacea</taxon>
        <taxon>Malacostraca</taxon>
        <taxon>Eumalacostraca</taxon>
        <taxon>Eucarida</taxon>
        <taxon>Decapoda</taxon>
        <taxon>Pleocyemata</taxon>
        <taxon>Brachyura</taxon>
        <taxon>Eubrachyura</taxon>
        <taxon>Portunoidea</taxon>
        <taxon>Portunidae</taxon>
        <taxon>Portuninae</taxon>
        <taxon>Portunus</taxon>
    </lineage>
</organism>
<sequence length="123" mass="12798">MSSEGVEEESHIDCSGVLPLYVCSSLNHPHPASLPPPPPSPPPARHCSLHPSSLHLATIAYLATSTYISTLSVPSLSSWVLPDRHSTCTSAPSPYSDGRGGDGRVGVGAYMCVCVIKGATAEM</sequence>
<protein>
    <submittedName>
        <fullName evidence="1">Uncharacterized protein</fullName>
    </submittedName>
</protein>
<dbReference type="EMBL" id="VSRR010014329">
    <property type="protein sequence ID" value="MPC56890.1"/>
    <property type="molecule type" value="Genomic_DNA"/>
</dbReference>
<gene>
    <name evidence="1" type="ORF">E2C01_050856</name>
</gene>
<evidence type="ECO:0000313" key="1">
    <source>
        <dbReference type="EMBL" id="MPC56890.1"/>
    </source>
</evidence>
<keyword evidence="2" id="KW-1185">Reference proteome</keyword>